<dbReference type="Pfam" id="PF01753">
    <property type="entry name" value="zf-MYND"/>
    <property type="match status" value="1"/>
</dbReference>
<dbReference type="EMBL" id="AGNL01050178">
    <property type="protein sequence ID" value="EJK44099.1"/>
    <property type="molecule type" value="Genomic_DNA"/>
</dbReference>
<dbReference type="GO" id="GO:0008270">
    <property type="term" value="F:zinc ion binding"/>
    <property type="evidence" value="ECO:0007669"/>
    <property type="project" value="UniProtKB-KW"/>
</dbReference>
<keyword evidence="9" id="KW-1185">Reference proteome</keyword>
<dbReference type="OrthoDB" id="272077at2759"/>
<evidence type="ECO:0000313" key="8">
    <source>
        <dbReference type="EMBL" id="EJK44099.1"/>
    </source>
</evidence>
<evidence type="ECO:0000259" key="7">
    <source>
        <dbReference type="PROSITE" id="PS50865"/>
    </source>
</evidence>
<sequence>RDGTRASSPGRRCMNAGTRSIAHPPSSDALGLNKPPCTLPLRVAREKREEAGFLASRDARTWALCMSTRSVRQRVHACQMPDRSGTESCGRQGPSLADESLMETSEHRNIGGSSLEQAVVSRADRSRAAHQSSQQGRCSILQGPTSLRPHEPCSKRWQGNSGRTIWSHSHLTMSCVQVVDDGAEVCANCGKQGSDTVKLKNCTSCRLVKYCGVDCQRAHRKQHKRACKQRAAELKDEQLYSQGHERPEGDFCTICTLPIPVPMDEHATLNLCCMKQICNGCNVAAQKRGMHDCPFCRTPLPKNDADTLAMIQARVAKKDPAAIYFLGNDYSDGKCGLQKDMQKAVELWTEAAELGSIKALHNLGLAHVTGRGAKQDKAKGINFWSKAAMQGDAFARHNLGFYERKEGNHERAVRHYLISAKMGYEHSLESIKETFMAGHATKEQYAEALKGYQDAVEETKSYERDEAKRLGY</sequence>
<feature type="domain" description="MYND-type" evidence="7">
    <location>
        <begin position="186"/>
        <end position="227"/>
    </location>
</feature>
<dbReference type="Gene3D" id="6.10.140.2220">
    <property type="match status" value="1"/>
</dbReference>
<feature type="compositionally biased region" description="Polar residues" evidence="6">
    <location>
        <begin position="130"/>
        <end position="145"/>
    </location>
</feature>
<dbReference type="eggNOG" id="ENOG502RZ2E">
    <property type="taxonomic scope" value="Eukaryota"/>
</dbReference>
<accession>K0R0A1</accession>
<dbReference type="PROSITE" id="PS50865">
    <property type="entry name" value="ZF_MYND_2"/>
    <property type="match status" value="1"/>
</dbReference>
<dbReference type="SUPFAM" id="SSF81901">
    <property type="entry name" value="HCP-like"/>
    <property type="match status" value="1"/>
</dbReference>
<dbReference type="SUPFAM" id="SSF144232">
    <property type="entry name" value="HIT/MYND zinc finger-like"/>
    <property type="match status" value="1"/>
</dbReference>
<dbReference type="Proteomes" id="UP000266841">
    <property type="component" value="Unassembled WGS sequence"/>
</dbReference>
<dbReference type="InterPro" id="IPR050767">
    <property type="entry name" value="Sel1_AlgK"/>
</dbReference>
<keyword evidence="2 5" id="KW-0863">Zinc-finger</keyword>
<evidence type="ECO:0000256" key="1">
    <source>
        <dbReference type="ARBA" id="ARBA00022723"/>
    </source>
</evidence>
<evidence type="ECO:0000256" key="4">
    <source>
        <dbReference type="ARBA" id="ARBA00038101"/>
    </source>
</evidence>
<feature type="non-terminal residue" evidence="8">
    <location>
        <position position="1"/>
    </location>
</feature>
<dbReference type="InterPro" id="IPR011990">
    <property type="entry name" value="TPR-like_helical_dom_sf"/>
</dbReference>
<dbReference type="PANTHER" id="PTHR11102">
    <property type="entry name" value="SEL-1-LIKE PROTEIN"/>
    <property type="match status" value="1"/>
</dbReference>
<evidence type="ECO:0000313" key="9">
    <source>
        <dbReference type="Proteomes" id="UP000266841"/>
    </source>
</evidence>
<dbReference type="InterPro" id="IPR006597">
    <property type="entry name" value="Sel1-like"/>
</dbReference>
<dbReference type="SUPFAM" id="SSF57850">
    <property type="entry name" value="RING/U-box"/>
    <property type="match status" value="1"/>
</dbReference>
<evidence type="ECO:0000256" key="6">
    <source>
        <dbReference type="SAM" id="MobiDB-lite"/>
    </source>
</evidence>
<keyword evidence="3" id="KW-0862">Zinc</keyword>
<dbReference type="AlphaFoldDB" id="K0R0A1"/>
<name>K0R0A1_THAOC</name>
<comment type="caution">
    <text evidence="8">The sequence shown here is derived from an EMBL/GenBank/DDBJ whole genome shotgun (WGS) entry which is preliminary data.</text>
</comment>
<evidence type="ECO:0000256" key="5">
    <source>
        <dbReference type="PROSITE-ProRule" id="PRU00134"/>
    </source>
</evidence>
<gene>
    <name evidence="8" type="ORF">THAOC_37392</name>
</gene>
<dbReference type="Gene3D" id="1.25.40.10">
    <property type="entry name" value="Tetratricopeptide repeat domain"/>
    <property type="match status" value="1"/>
</dbReference>
<evidence type="ECO:0000256" key="3">
    <source>
        <dbReference type="ARBA" id="ARBA00022833"/>
    </source>
</evidence>
<evidence type="ECO:0000256" key="2">
    <source>
        <dbReference type="ARBA" id="ARBA00022771"/>
    </source>
</evidence>
<protein>
    <recommendedName>
        <fullName evidence="7">MYND-type domain-containing protein</fullName>
    </recommendedName>
</protein>
<dbReference type="Pfam" id="PF08238">
    <property type="entry name" value="Sel1"/>
    <property type="match status" value="3"/>
</dbReference>
<dbReference type="InterPro" id="IPR002893">
    <property type="entry name" value="Znf_MYND"/>
</dbReference>
<dbReference type="PROSITE" id="PS01360">
    <property type="entry name" value="ZF_MYND_1"/>
    <property type="match status" value="1"/>
</dbReference>
<comment type="similarity">
    <text evidence="4">Belongs to the sel-1 family.</text>
</comment>
<keyword evidence="1" id="KW-0479">Metal-binding</keyword>
<feature type="region of interest" description="Disordered" evidence="6">
    <location>
        <begin position="101"/>
        <end position="152"/>
    </location>
</feature>
<feature type="region of interest" description="Disordered" evidence="6">
    <location>
        <begin position="1"/>
        <end position="33"/>
    </location>
</feature>
<dbReference type="PANTHER" id="PTHR11102:SF160">
    <property type="entry name" value="ERAD-ASSOCIATED E3 UBIQUITIN-PROTEIN LIGASE COMPONENT HRD3"/>
    <property type="match status" value="1"/>
</dbReference>
<dbReference type="SMART" id="SM00671">
    <property type="entry name" value="SEL1"/>
    <property type="match status" value="3"/>
</dbReference>
<organism evidence="8 9">
    <name type="scientific">Thalassiosira oceanica</name>
    <name type="common">Marine diatom</name>
    <dbReference type="NCBI Taxonomy" id="159749"/>
    <lineage>
        <taxon>Eukaryota</taxon>
        <taxon>Sar</taxon>
        <taxon>Stramenopiles</taxon>
        <taxon>Ochrophyta</taxon>
        <taxon>Bacillariophyta</taxon>
        <taxon>Coscinodiscophyceae</taxon>
        <taxon>Thalassiosirophycidae</taxon>
        <taxon>Thalassiosirales</taxon>
        <taxon>Thalassiosiraceae</taxon>
        <taxon>Thalassiosira</taxon>
    </lineage>
</organism>
<reference evidence="8 9" key="1">
    <citation type="journal article" date="2012" name="Genome Biol.">
        <title>Genome and low-iron response of an oceanic diatom adapted to chronic iron limitation.</title>
        <authorList>
            <person name="Lommer M."/>
            <person name="Specht M."/>
            <person name="Roy A.S."/>
            <person name="Kraemer L."/>
            <person name="Andreson R."/>
            <person name="Gutowska M.A."/>
            <person name="Wolf J."/>
            <person name="Bergner S.V."/>
            <person name="Schilhabel M.B."/>
            <person name="Klostermeier U.C."/>
            <person name="Beiko R.G."/>
            <person name="Rosenstiel P."/>
            <person name="Hippler M."/>
            <person name="Laroche J."/>
        </authorList>
    </citation>
    <scope>NUCLEOTIDE SEQUENCE [LARGE SCALE GENOMIC DNA]</scope>
    <source>
        <strain evidence="8 9">CCMP1005</strain>
    </source>
</reference>
<proteinExistence type="inferred from homology"/>